<evidence type="ECO:0000256" key="8">
    <source>
        <dbReference type="ARBA" id="ARBA00022989"/>
    </source>
</evidence>
<dbReference type="EMBL" id="JBHMDG010000034">
    <property type="protein sequence ID" value="MFB9315366.1"/>
    <property type="molecule type" value="Genomic_DNA"/>
</dbReference>
<evidence type="ECO:0000256" key="9">
    <source>
        <dbReference type="ARBA" id="ARBA00023012"/>
    </source>
</evidence>
<dbReference type="EC" id="2.7.13.3" evidence="3"/>
<evidence type="ECO:0000313" key="13">
    <source>
        <dbReference type="Proteomes" id="UP001589750"/>
    </source>
</evidence>
<keyword evidence="8" id="KW-1133">Transmembrane helix</keyword>
<organism evidence="12 13">
    <name type="scientific">Nocardioides plantarum</name>
    <dbReference type="NCBI Taxonomy" id="29299"/>
    <lineage>
        <taxon>Bacteria</taxon>
        <taxon>Bacillati</taxon>
        <taxon>Actinomycetota</taxon>
        <taxon>Actinomycetes</taxon>
        <taxon>Propionibacteriales</taxon>
        <taxon>Nocardioidaceae</taxon>
        <taxon>Nocardioides</taxon>
    </lineage>
</organism>
<dbReference type="InterPro" id="IPR036890">
    <property type="entry name" value="HATPase_C_sf"/>
</dbReference>
<keyword evidence="6" id="KW-0812">Transmembrane</keyword>
<dbReference type="InterPro" id="IPR003661">
    <property type="entry name" value="HisK_dim/P_dom"/>
</dbReference>
<dbReference type="PRINTS" id="PR00344">
    <property type="entry name" value="BCTRLSENSOR"/>
</dbReference>
<dbReference type="RefSeq" id="WP_211350829.1">
    <property type="nucleotide sequence ID" value="NZ_JBHMDG010000034.1"/>
</dbReference>
<evidence type="ECO:0000313" key="12">
    <source>
        <dbReference type="EMBL" id="MFB9315366.1"/>
    </source>
</evidence>
<evidence type="ECO:0000256" key="1">
    <source>
        <dbReference type="ARBA" id="ARBA00000085"/>
    </source>
</evidence>
<dbReference type="InterPro" id="IPR005467">
    <property type="entry name" value="His_kinase_dom"/>
</dbReference>
<evidence type="ECO:0000259" key="11">
    <source>
        <dbReference type="PROSITE" id="PS50885"/>
    </source>
</evidence>
<sequence>MRVRARHSLLVRLGAGAVLVAVASTAATAWLVARSTTVAIEQQQGEALSDDTRIYSVLLDYAATHPDWTAVGPVVAALAESTGRDITLTTERREPITGGPGPLARNASSVVDPLAVDPALVADSPANRIDRAVVGPYRLTPGESTRLAALARRDLACVRAQTGAGSIATSPGGRPRIVGVDLDVVATCPAAADATREQGPVRGRLDRPTATERAALGELTRLTNTCLATRGAGRVEVSLGFTWRARSSHTPPARRAVETCLATSRRSQLEPYVAPPALLFLGSPSSATATVDPLTDVRRVAGVAGIVLLATLAIALVGAHQLVRPVRALTGAARRLAAGDETARVPERRRADEVGELTAAFNDMADSRARAESLRRAMVSDIAHELRTPLSNIRGWLEAVEDGLAEPDAELLASLGEEAALLQSIIDDLRDLATADAGRLVIHPEQLHLATLFEQSLDAFGYQATATGVRLEALVDDELELEADPVRLRQVLANLLGNALRHTDRGGSITLTGRAEGDWVVLEVTDTGTGIQVADLPHVFDRFWRADPSRSRHHGGSGLGLAIVRSLVEAHGGTVGVASTVGAGTTFTLRLPRRGPGPAS</sequence>
<feature type="domain" description="Histidine kinase" evidence="10">
    <location>
        <begin position="381"/>
        <end position="595"/>
    </location>
</feature>
<evidence type="ECO:0000256" key="3">
    <source>
        <dbReference type="ARBA" id="ARBA00012438"/>
    </source>
</evidence>
<comment type="caution">
    <text evidence="12">The sequence shown here is derived from an EMBL/GenBank/DDBJ whole genome shotgun (WGS) entry which is preliminary data.</text>
</comment>
<dbReference type="Pfam" id="PF00672">
    <property type="entry name" value="HAMP"/>
    <property type="match status" value="1"/>
</dbReference>
<dbReference type="CDD" id="cd00075">
    <property type="entry name" value="HATPase"/>
    <property type="match status" value="1"/>
</dbReference>
<dbReference type="Pfam" id="PF02518">
    <property type="entry name" value="HATPase_c"/>
    <property type="match status" value="1"/>
</dbReference>
<dbReference type="CDD" id="cd06225">
    <property type="entry name" value="HAMP"/>
    <property type="match status" value="1"/>
</dbReference>
<dbReference type="SMART" id="SM00387">
    <property type="entry name" value="HATPase_c"/>
    <property type="match status" value="1"/>
</dbReference>
<dbReference type="Pfam" id="PF00512">
    <property type="entry name" value="HisKA"/>
    <property type="match status" value="1"/>
</dbReference>
<feature type="domain" description="HAMP" evidence="11">
    <location>
        <begin position="320"/>
        <end position="373"/>
    </location>
</feature>
<dbReference type="PROSITE" id="PS50109">
    <property type="entry name" value="HIS_KIN"/>
    <property type="match status" value="1"/>
</dbReference>
<evidence type="ECO:0000256" key="4">
    <source>
        <dbReference type="ARBA" id="ARBA00022553"/>
    </source>
</evidence>
<evidence type="ECO:0000256" key="2">
    <source>
        <dbReference type="ARBA" id="ARBA00004236"/>
    </source>
</evidence>
<keyword evidence="4" id="KW-0597">Phosphoprotein</keyword>
<dbReference type="InterPro" id="IPR036097">
    <property type="entry name" value="HisK_dim/P_sf"/>
</dbReference>
<keyword evidence="5" id="KW-0808">Transferase</keyword>
<keyword evidence="13" id="KW-1185">Reference proteome</keyword>
<dbReference type="PANTHER" id="PTHR43711">
    <property type="entry name" value="TWO-COMPONENT HISTIDINE KINASE"/>
    <property type="match status" value="1"/>
</dbReference>
<protein>
    <recommendedName>
        <fullName evidence="3">histidine kinase</fullName>
        <ecNumber evidence="3">2.7.13.3</ecNumber>
    </recommendedName>
</protein>
<comment type="subcellular location">
    <subcellularLocation>
        <location evidence="2">Cell membrane</location>
    </subcellularLocation>
</comment>
<dbReference type="PANTHER" id="PTHR43711:SF1">
    <property type="entry name" value="HISTIDINE KINASE 1"/>
    <property type="match status" value="1"/>
</dbReference>
<evidence type="ECO:0000256" key="5">
    <source>
        <dbReference type="ARBA" id="ARBA00022679"/>
    </source>
</evidence>
<dbReference type="Gene3D" id="3.30.565.10">
    <property type="entry name" value="Histidine kinase-like ATPase, C-terminal domain"/>
    <property type="match status" value="1"/>
</dbReference>
<evidence type="ECO:0000259" key="10">
    <source>
        <dbReference type="PROSITE" id="PS50109"/>
    </source>
</evidence>
<dbReference type="SUPFAM" id="SSF158472">
    <property type="entry name" value="HAMP domain-like"/>
    <property type="match status" value="1"/>
</dbReference>
<gene>
    <name evidence="12" type="ORF">ACFFRI_20125</name>
</gene>
<dbReference type="SUPFAM" id="SSF47384">
    <property type="entry name" value="Homodimeric domain of signal transducing histidine kinase"/>
    <property type="match status" value="1"/>
</dbReference>
<dbReference type="SMART" id="SM00388">
    <property type="entry name" value="HisKA"/>
    <property type="match status" value="1"/>
</dbReference>
<dbReference type="CDD" id="cd00082">
    <property type="entry name" value="HisKA"/>
    <property type="match status" value="1"/>
</dbReference>
<proteinExistence type="predicted"/>
<dbReference type="InterPro" id="IPR003660">
    <property type="entry name" value="HAMP_dom"/>
</dbReference>
<evidence type="ECO:0000256" key="6">
    <source>
        <dbReference type="ARBA" id="ARBA00022692"/>
    </source>
</evidence>
<dbReference type="Gene3D" id="1.10.287.130">
    <property type="match status" value="1"/>
</dbReference>
<reference evidence="12 13" key="1">
    <citation type="submission" date="2024-09" db="EMBL/GenBank/DDBJ databases">
        <authorList>
            <person name="Sun Q."/>
            <person name="Mori K."/>
        </authorList>
    </citation>
    <scope>NUCLEOTIDE SEQUENCE [LARGE SCALE GENOMIC DNA]</scope>
    <source>
        <strain evidence="12 13">JCM 9626</strain>
    </source>
</reference>
<dbReference type="SUPFAM" id="SSF55874">
    <property type="entry name" value="ATPase domain of HSP90 chaperone/DNA topoisomerase II/histidine kinase"/>
    <property type="match status" value="1"/>
</dbReference>
<dbReference type="Gene3D" id="6.10.340.10">
    <property type="match status" value="1"/>
</dbReference>
<dbReference type="GO" id="GO:0016301">
    <property type="term" value="F:kinase activity"/>
    <property type="evidence" value="ECO:0007669"/>
    <property type="project" value="UniProtKB-KW"/>
</dbReference>
<evidence type="ECO:0000256" key="7">
    <source>
        <dbReference type="ARBA" id="ARBA00022777"/>
    </source>
</evidence>
<dbReference type="SMART" id="SM00304">
    <property type="entry name" value="HAMP"/>
    <property type="match status" value="1"/>
</dbReference>
<dbReference type="InterPro" id="IPR003594">
    <property type="entry name" value="HATPase_dom"/>
</dbReference>
<dbReference type="InterPro" id="IPR004358">
    <property type="entry name" value="Sig_transdc_His_kin-like_C"/>
</dbReference>
<accession>A0ABV5KFD8</accession>
<keyword evidence="8" id="KW-0472">Membrane</keyword>
<keyword evidence="9" id="KW-0902">Two-component regulatory system</keyword>
<comment type="catalytic activity">
    <reaction evidence="1">
        <text>ATP + protein L-histidine = ADP + protein N-phospho-L-histidine.</text>
        <dbReference type="EC" id="2.7.13.3"/>
    </reaction>
</comment>
<dbReference type="Proteomes" id="UP001589750">
    <property type="component" value="Unassembled WGS sequence"/>
</dbReference>
<dbReference type="PROSITE" id="PS50885">
    <property type="entry name" value="HAMP"/>
    <property type="match status" value="1"/>
</dbReference>
<keyword evidence="7 12" id="KW-0418">Kinase</keyword>
<name>A0ABV5KFD8_9ACTN</name>
<dbReference type="InterPro" id="IPR050736">
    <property type="entry name" value="Sensor_HK_Regulatory"/>
</dbReference>